<comment type="cofactor">
    <cofactor evidence="1">
        <name>Mg(2+)</name>
        <dbReference type="ChEBI" id="CHEBI:18420"/>
    </cofactor>
</comment>
<dbReference type="Pfam" id="PF00348">
    <property type="entry name" value="polyprenyl_synt"/>
    <property type="match status" value="1"/>
</dbReference>
<dbReference type="InterPro" id="IPR000092">
    <property type="entry name" value="Polyprenyl_synt"/>
</dbReference>
<dbReference type="Gene3D" id="1.10.600.10">
    <property type="entry name" value="Farnesyl Diphosphate Synthase"/>
    <property type="match status" value="1"/>
</dbReference>
<keyword evidence="5" id="KW-0460">Magnesium</keyword>
<dbReference type="Proteomes" id="UP000318937">
    <property type="component" value="Unassembled WGS sequence"/>
</dbReference>
<evidence type="ECO:0000256" key="3">
    <source>
        <dbReference type="ARBA" id="ARBA00022679"/>
    </source>
</evidence>
<name>A0A544TDC9_9BACI</name>
<sequence>MKKELIINADECYRQAEQKAEHYFKLLYTQVRQKTYVSTLTVDIQMWKHNHIHHHSLFSLFSRGNRKPDSRQYHHYIQWLNYAGKLDNYLDRSISYIFMRDLSKSLDSPDTLNRIKSIVDNLKSDLTKKDKDETFSMAGLYRIAQKEGVESSLIWVINKLKTVSSNIPKGMDAEQAQRKLIKIIAGVIMQEVEEMDDNISSVGRTRRLDKAIRLGYSYGLTYPFIDDLLDAKILSNEEEKQYTDLIRTTLITGNVPELGEWNGNNVELITYIHSELRDAFEYIKEHQQQETRIGFFEQSYVFFHSQEVDRLKDLSNANYTNEELYIPIILKSSSSRLIVRSVIGAPEDKELDSRTFFYGIYNQLADDFADMFDDLKDGAVTPYTYYLKYHKTRPDLINPFELYWTVISNLIHNVYNADKKTCEVILDRAINGLKRYKERVGTNKYTEVMDIFASGDATFNKLIQHMVRKADDVDFFDKLLRDHMITILKNERKEKEEFQNTIKSLRHQINDMLNIPKIENNFLTEEQIIDAANYSLEGDGKRLRPIVAWFMGVNAYGLNSAAIEPLLKSLEYMHTASLIFDDLPSQDNASTRRGRSTLHEVYGIALAELTGLFLTQKAVEEQASLDNQFDSKTVLKLMNYSAQATANMCRGQTMDLDSKGKQLTLEQLNMMCFYKTGIGFEASLIMPAILAGENEVEMDALKKFARHAGIAFQIKDDLLDVEGDTTLLGKPIGKDAENNNSTFVSVLGIEDAKKKMWENYCIAMEVLQEVPRNLTFLKHFLDYIISRDH</sequence>
<evidence type="ECO:0000256" key="4">
    <source>
        <dbReference type="ARBA" id="ARBA00022723"/>
    </source>
</evidence>
<protein>
    <submittedName>
        <fullName evidence="8">Polyprenyl synthetase family protein</fullName>
    </submittedName>
</protein>
<dbReference type="OrthoDB" id="9805316at2"/>
<evidence type="ECO:0000256" key="5">
    <source>
        <dbReference type="ARBA" id="ARBA00022842"/>
    </source>
</evidence>
<keyword evidence="4" id="KW-0479">Metal-binding</keyword>
<gene>
    <name evidence="8" type="ORF">FG383_08970</name>
</gene>
<dbReference type="InterPro" id="IPR008949">
    <property type="entry name" value="Isoprenoid_synthase_dom_sf"/>
</dbReference>
<evidence type="ECO:0000313" key="8">
    <source>
        <dbReference type="EMBL" id="TQR15445.1"/>
    </source>
</evidence>
<evidence type="ECO:0000256" key="7">
    <source>
        <dbReference type="SAM" id="Coils"/>
    </source>
</evidence>
<dbReference type="GO" id="GO:0004659">
    <property type="term" value="F:prenyltransferase activity"/>
    <property type="evidence" value="ECO:0007669"/>
    <property type="project" value="InterPro"/>
</dbReference>
<keyword evidence="3" id="KW-0808">Transferase</keyword>
<dbReference type="InterPro" id="IPR033749">
    <property type="entry name" value="Polyprenyl_synt_CS"/>
</dbReference>
<keyword evidence="9" id="KW-1185">Reference proteome</keyword>
<dbReference type="PROSITE" id="PS00723">
    <property type="entry name" value="POLYPRENYL_SYNTHASE_1"/>
    <property type="match status" value="1"/>
</dbReference>
<comment type="caution">
    <text evidence="8">The sequence shown here is derived from an EMBL/GenBank/DDBJ whole genome shotgun (WGS) entry which is preliminary data.</text>
</comment>
<evidence type="ECO:0000256" key="6">
    <source>
        <dbReference type="ARBA" id="ARBA00023229"/>
    </source>
</evidence>
<dbReference type="AlphaFoldDB" id="A0A544TDC9"/>
<dbReference type="SUPFAM" id="SSF48576">
    <property type="entry name" value="Terpenoid synthases"/>
    <property type="match status" value="1"/>
</dbReference>
<dbReference type="PANTHER" id="PTHR43281:SF1">
    <property type="entry name" value="FARNESYL DIPHOSPHATE SYNTHASE"/>
    <property type="match status" value="1"/>
</dbReference>
<evidence type="ECO:0000256" key="2">
    <source>
        <dbReference type="ARBA" id="ARBA00006706"/>
    </source>
</evidence>
<evidence type="ECO:0000313" key="9">
    <source>
        <dbReference type="Proteomes" id="UP000318937"/>
    </source>
</evidence>
<reference evidence="8 9" key="1">
    <citation type="submission" date="2019-05" db="EMBL/GenBank/DDBJ databases">
        <title>Psychrobacillus vulpis sp. nov., a new species isolated from feces of a red fox that inhabits in The Tablas de Daimiel Natural Park, Albacete, Spain.</title>
        <authorList>
            <person name="Rodriguez M."/>
            <person name="Reina J.C."/>
            <person name="Bejar V."/>
            <person name="Llamas I."/>
        </authorList>
    </citation>
    <scope>NUCLEOTIDE SEQUENCE [LARGE SCALE GENOMIC DNA]</scope>
    <source>
        <strain evidence="8 9">NHI-2</strain>
    </source>
</reference>
<keyword evidence="6" id="KW-0414">Isoprene biosynthesis</keyword>
<dbReference type="GO" id="GO:0046872">
    <property type="term" value="F:metal ion binding"/>
    <property type="evidence" value="ECO:0007669"/>
    <property type="project" value="UniProtKB-KW"/>
</dbReference>
<dbReference type="EMBL" id="VDGG01000015">
    <property type="protein sequence ID" value="TQR15445.1"/>
    <property type="molecule type" value="Genomic_DNA"/>
</dbReference>
<proteinExistence type="inferred from homology"/>
<evidence type="ECO:0000256" key="1">
    <source>
        <dbReference type="ARBA" id="ARBA00001946"/>
    </source>
</evidence>
<organism evidence="8 9">
    <name type="scientific">Psychrobacillus soli</name>
    <dbReference type="NCBI Taxonomy" id="1543965"/>
    <lineage>
        <taxon>Bacteria</taxon>
        <taxon>Bacillati</taxon>
        <taxon>Bacillota</taxon>
        <taxon>Bacilli</taxon>
        <taxon>Bacillales</taxon>
        <taxon>Bacillaceae</taxon>
        <taxon>Psychrobacillus</taxon>
    </lineage>
</organism>
<comment type="similarity">
    <text evidence="2">Belongs to the FPP/GGPP synthase family.</text>
</comment>
<dbReference type="SFLD" id="SFLDS00005">
    <property type="entry name" value="Isoprenoid_Synthase_Type_I"/>
    <property type="match status" value="1"/>
</dbReference>
<dbReference type="CDD" id="cd00685">
    <property type="entry name" value="Trans_IPPS_HT"/>
    <property type="match status" value="1"/>
</dbReference>
<keyword evidence="7" id="KW-0175">Coiled coil</keyword>
<dbReference type="PANTHER" id="PTHR43281">
    <property type="entry name" value="FARNESYL DIPHOSPHATE SYNTHASE"/>
    <property type="match status" value="1"/>
</dbReference>
<dbReference type="RefSeq" id="WP_142607038.1">
    <property type="nucleotide sequence ID" value="NZ_VDGG01000015.1"/>
</dbReference>
<feature type="coiled-coil region" evidence="7">
    <location>
        <begin position="488"/>
        <end position="515"/>
    </location>
</feature>
<dbReference type="GO" id="GO:0008299">
    <property type="term" value="P:isoprenoid biosynthetic process"/>
    <property type="evidence" value="ECO:0007669"/>
    <property type="project" value="UniProtKB-KW"/>
</dbReference>
<accession>A0A544TDC9</accession>